<comment type="caution">
    <text evidence="2">The sequence shown here is derived from an EMBL/GenBank/DDBJ whole genome shotgun (WGS) entry which is preliminary data.</text>
</comment>
<sequence length="439" mass="50042">MLSGLRIPGVSGRSRTRGSELLGYEGREDDKLTKRRVVRSLTEKRRALGLLLGFVAATLFVLWRRYELHIEIQVFSRGWISNTILPTPPLSSTCFSPGAIARSSYPADLAQAPSFVELHAGLGMTLGNDCYKFASTIPRSPLPEMALPQHTVFHTYWRSDLLPLGPRQISLFDSLLATQDRKSTSVILWTNSPSTAQLEAHPKLSPLLKRYGKRFTVRSVDKRELARGTPMEGHHLLEMADAKAWLDGDLVRVLVLWAKGGIWVDMDTIMTGRDMRVLGESEWVTQWDCYDKVYAPLNGAMMHFHENSPYLCEMLYAMANDPPPKKGTTDWGSRLYHKIWRRLVENGITPFKILPYCFTDGQTCRLDNRLPDPFAKNDGKWGQGRAAELKRKVESVWAVHLHNQWEKEFPKDGWVRSMILSKVEDAVRRYRSVDMEEPA</sequence>
<name>A0A1Y2G425_9BASI</name>
<reference evidence="2 3" key="1">
    <citation type="submission" date="2016-07" db="EMBL/GenBank/DDBJ databases">
        <title>Pervasive Adenine N6-methylation of Active Genes in Fungi.</title>
        <authorList>
            <consortium name="DOE Joint Genome Institute"/>
            <person name="Mondo S.J."/>
            <person name="Dannebaum R.O."/>
            <person name="Kuo R.C."/>
            <person name="Labutti K."/>
            <person name="Haridas S."/>
            <person name="Kuo A."/>
            <person name="Salamov A."/>
            <person name="Ahrendt S.R."/>
            <person name="Lipzen A."/>
            <person name="Sullivan W."/>
            <person name="Andreopoulos W.B."/>
            <person name="Clum A."/>
            <person name="Lindquist E."/>
            <person name="Daum C."/>
            <person name="Ramamoorthy G.K."/>
            <person name="Gryganskyi A."/>
            <person name="Culley D."/>
            <person name="Magnuson J.K."/>
            <person name="James T.Y."/>
            <person name="O'Malley M.A."/>
            <person name="Stajich J.E."/>
            <person name="Spatafora J.W."/>
            <person name="Visel A."/>
            <person name="Grigoriev I.V."/>
        </authorList>
    </citation>
    <scope>NUCLEOTIDE SEQUENCE [LARGE SCALE GENOMIC DNA]</scope>
    <source>
        <strain evidence="2 3">62-1032</strain>
    </source>
</reference>
<dbReference type="GO" id="GO:0006688">
    <property type="term" value="P:glycosphingolipid biosynthetic process"/>
    <property type="evidence" value="ECO:0007669"/>
    <property type="project" value="TreeGrafter"/>
</dbReference>
<gene>
    <name evidence="2" type="ORF">BCR35DRAFT_273783</name>
</gene>
<dbReference type="InterPro" id="IPR007577">
    <property type="entry name" value="GlycoTrfase_DXD_sugar-bd_CS"/>
</dbReference>
<dbReference type="GO" id="GO:0016758">
    <property type="term" value="F:hexosyltransferase activity"/>
    <property type="evidence" value="ECO:0007669"/>
    <property type="project" value="TreeGrafter"/>
</dbReference>
<dbReference type="PANTHER" id="PTHR12042:SF21">
    <property type="entry name" value="ALPHA1,4-GALACTOSYLTRANSFERASE 1-RELATED"/>
    <property type="match status" value="1"/>
</dbReference>
<evidence type="ECO:0000313" key="3">
    <source>
        <dbReference type="Proteomes" id="UP000193467"/>
    </source>
</evidence>
<comment type="similarity">
    <text evidence="1">Belongs to the glycosyltransferase 32 family.</text>
</comment>
<dbReference type="EMBL" id="MCGR01000001">
    <property type="protein sequence ID" value="ORY92675.1"/>
    <property type="molecule type" value="Genomic_DNA"/>
</dbReference>
<accession>A0A1Y2G425</accession>
<dbReference type="Gene3D" id="3.90.550.20">
    <property type="match status" value="1"/>
</dbReference>
<evidence type="ECO:0000256" key="1">
    <source>
        <dbReference type="ARBA" id="ARBA00009003"/>
    </source>
</evidence>
<dbReference type="Proteomes" id="UP000193467">
    <property type="component" value="Unassembled WGS sequence"/>
</dbReference>
<organism evidence="2 3">
    <name type="scientific">Leucosporidium creatinivorum</name>
    <dbReference type="NCBI Taxonomy" id="106004"/>
    <lineage>
        <taxon>Eukaryota</taxon>
        <taxon>Fungi</taxon>
        <taxon>Dikarya</taxon>
        <taxon>Basidiomycota</taxon>
        <taxon>Pucciniomycotina</taxon>
        <taxon>Microbotryomycetes</taxon>
        <taxon>Leucosporidiales</taxon>
        <taxon>Leucosporidium</taxon>
    </lineage>
</organism>
<dbReference type="AlphaFoldDB" id="A0A1Y2G425"/>
<dbReference type="Pfam" id="PF04488">
    <property type="entry name" value="Gly_transf_sug"/>
    <property type="match status" value="1"/>
</dbReference>
<keyword evidence="2" id="KW-0808">Transferase</keyword>
<dbReference type="InParanoid" id="A0A1Y2G425"/>
<dbReference type="OrthoDB" id="409543at2759"/>
<keyword evidence="3" id="KW-1185">Reference proteome</keyword>
<dbReference type="GO" id="GO:0016020">
    <property type="term" value="C:membrane"/>
    <property type="evidence" value="ECO:0007669"/>
    <property type="project" value="GOC"/>
</dbReference>
<proteinExistence type="inferred from homology"/>
<dbReference type="InterPro" id="IPR029044">
    <property type="entry name" value="Nucleotide-diphossugar_trans"/>
</dbReference>
<protein>
    <submittedName>
        <fullName evidence="2">Glycosyltransferase family 32 protein</fullName>
    </submittedName>
</protein>
<dbReference type="PANTHER" id="PTHR12042">
    <property type="entry name" value="LACTOSYLCERAMIDE 4-ALPHA-GALACTOSYLTRANSFERASE ALPHA- 1,4-GALACTOSYLTRANSFERASE"/>
    <property type="match status" value="1"/>
</dbReference>
<dbReference type="STRING" id="106004.A0A1Y2G425"/>
<dbReference type="InterPro" id="IPR051981">
    <property type="entry name" value="Glycosyltransf_32"/>
</dbReference>
<evidence type="ECO:0000313" key="2">
    <source>
        <dbReference type="EMBL" id="ORY92675.1"/>
    </source>
</evidence>
<dbReference type="SUPFAM" id="SSF53448">
    <property type="entry name" value="Nucleotide-diphospho-sugar transferases"/>
    <property type="match status" value="1"/>
</dbReference>